<dbReference type="EMBL" id="JAATLM010000001">
    <property type="protein sequence ID" value="NIZ69949.1"/>
    <property type="molecule type" value="Genomic_DNA"/>
</dbReference>
<comment type="caution">
    <text evidence="2">The sequence shown here is derived from an EMBL/GenBank/DDBJ whole genome shotgun (WGS) entry which is preliminary data.</text>
</comment>
<dbReference type="Proteomes" id="UP000778951">
    <property type="component" value="Unassembled WGS sequence"/>
</dbReference>
<protein>
    <recommendedName>
        <fullName evidence="1">Pallilysin beta barrel domain-containing protein</fullName>
    </recommendedName>
</protein>
<dbReference type="InterPro" id="IPR041037">
    <property type="entry name" value="Pallilysin"/>
</dbReference>
<dbReference type="AlphaFoldDB" id="A0A968KUV3"/>
<dbReference type="PROSITE" id="PS51257">
    <property type="entry name" value="PROKAR_LIPOPROTEIN"/>
    <property type="match status" value="1"/>
</dbReference>
<evidence type="ECO:0000313" key="2">
    <source>
        <dbReference type="EMBL" id="NIZ69949.1"/>
    </source>
</evidence>
<organism evidence="2 3">
    <name type="scientific">Entomospira culicis</name>
    <dbReference type="NCBI Taxonomy" id="2719989"/>
    <lineage>
        <taxon>Bacteria</taxon>
        <taxon>Pseudomonadati</taxon>
        <taxon>Spirochaetota</taxon>
        <taxon>Spirochaetia</taxon>
        <taxon>Spirochaetales</taxon>
        <taxon>Spirochaetaceae</taxon>
        <taxon>Entomospira</taxon>
    </lineage>
</organism>
<accession>A0A968KUV3</accession>
<reference evidence="2" key="1">
    <citation type="submission" date="2020-03" db="EMBL/GenBank/DDBJ databases">
        <title>Spirochaetal bacteria isolated from arthropods constitute a novel genus Entomospira genus novum within the order Spirochaetales.</title>
        <authorList>
            <person name="Grana-Miraglia L."/>
            <person name="Sikutova S."/>
            <person name="Fingerle V."/>
            <person name="Sing A."/>
            <person name="Castillo-Ramirez S."/>
            <person name="Margos G."/>
            <person name="Rudolf I."/>
        </authorList>
    </citation>
    <scope>NUCLEOTIDE SEQUENCE</scope>
    <source>
        <strain evidence="2">BR149</strain>
    </source>
</reference>
<keyword evidence="3" id="KW-1185">Reference proteome</keyword>
<dbReference type="Pfam" id="PF18663">
    <property type="entry name" value="Pallilysin"/>
    <property type="match status" value="1"/>
</dbReference>
<sequence length="432" mass="49514">MQYRNLRILPFLLLMLFGCRGYKDFDEVILTPTPPATPEPIDTQIQLLASSLTGENSAYWQQHDHQVYIYPHAWQDLTLGHTLQLDQSQTIIHSAFTWAELDTIAFDPENPMPHVLLKGQATYQSPTTLDIYQLHNGYPDLLFRTSTPGEISYLLDEANPSNSSILITTSNQDRLQVDYYQYNRASQQFLLTKSESTLQQLTTNRDRLEAFLEGPWQSDPPEAKGLVVFNAKEKEILFQQGRVEIYDWLNSSISGNRITLQARNQQVAQVSGNSNITIIDDNTIILTQPTPSVAWQGRYTRINLQQELVNSQAFTPITLSESPFSGTFTHQNGEALLFNYPLFQQKNAKGVVREGSMSLFRLENTLIMQLRYRNVYGLIEEQQSFEVVFKEENDGLHRLRLLQLKPTRLFVAGSYPLVESTVEQFEQIEKIP</sequence>
<proteinExistence type="predicted"/>
<name>A0A968KUV3_9SPIO</name>
<evidence type="ECO:0000259" key="1">
    <source>
        <dbReference type="Pfam" id="PF18663"/>
    </source>
</evidence>
<gene>
    <name evidence="2" type="ORF">HCT48_06985</name>
</gene>
<evidence type="ECO:0000313" key="3">
    <source>
        <dbReference type="Proteomes" id="UP000778951"/>
    </source>
</evidence>
<dbReference type="RefSeq" id="WP_167696017.1">
    <property type="nucleotide sequence ID" value="NZ_CP118181.1"/>
</dbReference>
<feature type="domain" description="Pallilysin beta barrel" evidence="1">
    <location>
        <begin position="204"/>
        <end position="284"/>
    </location>
</feature>